<comment type="similarity">
    <text evidence="1">Belongs to the cytochrome P450 family.</text>
</comment>
<dbReference type="GO" id="GO:0005506">
    <property type="term" value="F:iron ion binding"/>
    <property type="evidence" value="ECO:0007669"/>
    <property type="project" value="InterPro"/>
</dbReference>
<keyword evidence="2" id="KW-0408">Iron</keyword>
<keyword evidence="2" id="KW-0479">Metal-binding</keyword>
<dbReference type="InterPro" id="IPR001128">
    <property type="entry name" value="Cyt_P450"/>
</dbReference>
<comment type="cofactor">
    <cofactor evidence="2">
        <name>heme</name>
        <dbReference type="ChEBI" id="CHEBI:30413"/>
    </cofactor>
</comment>
<evidence type="ECO:0000256" key="2">
    <source>
        <dbReference type="PIRSR" id="PIRSR602401-1"/>
    </source>
</evidence>
<dbReference type="InterPro" id="IPR036396">
    <property type="entry name" value="Cyt_P450_sf"/>
</dbReference>
<protein>
    <recommendedName>
        <fullName evidence="5">Cytochrome P450</fullName>
    </recommendedName>
</protein>
<sequence>MAGFGVEEEDQPTLLSSTYTFKDSLKVVLEKAVEISILPDLFLPKYMAAARYDFSRYLKSLMIIDVPSKCKSTRENGALLAALVKANQTDDKVRQASGQLLTEAELSGNIFVLAAAGYETTASTITNAIYILSINPEVQEWVREEIRNVVDEYGWNYATVFPKLVRCLSIMYETLRIYGVVDSVIRHTREHTIFDFTDVAELDRRLPARIEVPPNIHTIPVIGSLHTHPLFWGSKSLDFDPKRWIKRDLSKPPSEALENPAQKDTFFPWSGGLLACIGKKFSQVEFVATISHILYDRWIVPIPLDEEDEPALQRRVLSILESVELSPGRKMIEPQKVSFRFPKVRV</sequence>
<dbReference type="GO" id="GO:0016705">
    <property type="term" value="F:oxidoreductase activity, acting on paired donors, with incorporation or reduction of molecular oxygen"/>
    <property type="evidence" value="ECO:0007669"/>
    <property type="project" value="InterPro"/>
</dbReference>
<dbReference type="PANTHER" id="PTHR24305">
    <property type="entry name" value="CYTOCHROME P450"/>
    <property type="match status" value="1"/>
</dbReference>
<dbReference type="GO" id="GO:0020037">
    <property type="term" value="F:heme binding"/>
    <property type="evidence" value="ECO:0007669"/>
    <property type="project" value="InterPro"/>
</dbReference>
<accession>A0AAV9WTR7</accession>
<comment type="caution">
    <text evidence="3">The sequence shown here is derived from an EMBL/GenBank/DDBJ whole genome shotgun (WGS) entry which is preliminary data.</text>
</comment>
<gene>
    <name evidence="3" type="ORF">TWF694_005239</name>
</gene>
<feature type="binding site" description="axial binding residue" evidence="2">
    <location>
        <position position="276"/>
    </location>
    <ligand>
        <name>heme</name>
        <dbReference type="ChEBI" id="CHEBI:30413"/>
    </ligand>
    <ligandPart>
        <name>Fe</name>
        <dbReference type="ChEBI" id="CHEBI:18248"/>
    </ligandPart>
</feature>
<name>A0AAV9WTR7_9PEZI</name>
<dbReference type="PRINTS" id="PR00463">
    <property type="entry name" value="EP450I"/>
</dbReference>
<reference evidence="3 4" key="1">
    <citation type="submission" date="2019-10" db="EMBL/GenBank/DDBJ databases">
        <authorList>
            <person name="Palmer J.M."/>
        </authorList>
    </citation>
    <scope>NUCLEOTIDE SEQUENCE [LARGE SCALE GENOMIC DNA]</scope>
    <source>
        <strain evidence="3 4">TWF694</strain>
    </source>
</reference>
<evidence type="ECO:0000313" key="4">
    <source>
        <dbReference type="Proteomes" id="UP001365542"/>
    </source>
</evidence>
<dbReference type="Pfam" id="PF00067">
    <property type="entry name" value="p450"/>
    <property type="match status" value="1"/>
</dbReference>
<dbReference type="EMBL" id="JAVHJO010000017">
    <property type="protein sequence ID" value="KAK6525091.1"/>
    <property type="molecule type" value="Genomic_DNA"/>
</dbReference>
<dbReference type="Proteomes" id="UP001365542">
    <property type="component" value="Unassembled WGS sequence"/>
</dbReference>
<dbReference type="InterPro" id="IPR050121">
    <property type="entry name" value="Cytochrome_P450_monoxygenase"/>
</dbReference>
<dbReference type="AlphaFoldDB" id="A0AAV9WTR7"/>
<dbReference type="InterPro" id="IPR002401">
    <property type="entry name" value="Cyt_P450_E_grp-I"/>
</dbReference>
<dbReference type="Gene3D" id="1.10.630.10">
    <property type="entry name" value="Cytochrome P450"/>
    <property type="match status" value="1"/>
</dbReference>
<dbReference type="SUPFAM" id="SSF48264">
    <property type="entry name" value="Cytochrome P450"/>
    <property type="match status" value="1"/>
</dbReference>
<organism evidence="3 4">
    <name type="scientific">Orbilia ellipsospora</name>
    <dbReference type="NCBI Taxonomy" id="2528407"/>
    <lineage>
        <taxon>Eukaryota</taxon>
        <taxon>Fungi</taxon>
        <taxon>Dikarya</taxon>
        <taxon>Ascomycota</taxon>
        <taxon>Pezizomycotina</taxon>
        <taxon>Orbiliomycetes</taxon>
        <taxon>Orbiliales</taxon>
        <taxon>Orbiliaceae</taxon>
        <taxon>Orbilia</taxon>
    </lineage>
</organism>
<evidence type="ECO:0000256" key="1">
    <source>
        <dbReference type="ARBA" id="ARBA00010617"/>
    </source>
</evidence>
<dbReference type="PANTHER" id="PTHR24305:SF166">
    <property type="entry name" value="CYTOCHROME P450 12A4, MITOCHONDRIAL-RELATED"/>
    <property type="match status" value="1"/>
</dbReference>
<keyword evidence="4" id="KW-1185">Reference proteome</keyword>
<evidence type="ECO:0008006" key="5">
    <source>
        <dbReference type="Google" id="ProtNLM"/>
    </source>
</evidence>
<dbReference type="PRINTS" id="PR00385">
    <property type="entry name" value="P450"/>
</dbReference>
<dbReference type="GO" id="GO:0004497">
    <property type="term" value="F:monooxygenase activity"/>
    <property type="evidence" value="ECO:0007669"/>
    <property type="project" value="InterPro"/>
</dbReference>
<keyword evidence="2" id="KW-0349">Heme</keyword>
<proteinExistence type="inferred from homology"/>
<evidence type="ECO:0000313" key="3">
    <source>
        <dbReference type="EMBL" id="KAK6525091.1"/>
    </source>
</evidence>